<evidence type="ECO:0000256" key="1">
    <source>
        <dbReference type="SAM" id="MobiDB-lite"/>
    </source>
</evidence>
<sequence>MSLRHKQGAACRRRRGGAGHELTISAVSHTTTAARSTTTTTTTASAAVVMEPYSALESNFQYDAEVAGSTSMMAPFQPIPQFHGGQQRPVPPAAYPSLDIGAVPREANPMQYQIVVPEMNASDGADCVICGGAHALRTMLDLSFTCSITSLLKNLREKPNSFCFTVDDVLRLRIPFKVYAASTIKRGRSLLRRGCMVFVLTDQILVHIYCRTPLTGRGSIKWTPVARESFLAFEDEMTFTLRVMTTDPQMKSDVRISVDVAPDLLHSDRLQQNRDDSSSGRQRDSPEVQPAALIKKVVPSEYNIDKDRTIEPDLNARSATACRGHRIASYSFRMHISLSTAKNLRQRASAFDIIFDASAGEYQPSVWHLKWKVYADSTIKRGRKALRRNDFVFPIPPDRVIAVYCKSPSEVAGVERCALKWTEEKQESFLAFESGLMYTIVVYSMSPGDKARVFRILNDDDNERITEWVNDLDPTDTSQSAVRASQKGVAPPASTWQMEPSLWNMTSNPGDKFYAMIVAPEGVALPEHPIVEMHAHDKQIQIVPVQVDQRQRRSMLIAMPIVFSQERVEEAAAQGVTFSRAVDLSVLDASGSNLWTTTFTYELGDPA</sequence>
<dbReference type="AlphaFoldDB" id="A0A0G4IML7"/>
<dbReference type="Proteomes" id="UP000039324">
    <property type="component" value="Unassembled WGS sequence"/>
</dbReference>
<feature type="region of interest" description="Disordered" evidence="1">
    <location>
        <begin position="269"/>
        <end position="290"/>
    </location>
</feature>
<reference evidence="2 3" key="1">
    <citation type="submission" date="2015-02" db="EMBL/GenBank/DDBJ databases">
        <authorList>
            <person name="Chooi Y.-H."/>
        </authorList>
    </citation>
    <scope>NUCLEOTIDE SEQUENCE [LARGE SCALE GENOMIC DNA]</scope>
    <source>
        <strain evidence="2">E3</strain>
    </source>
</reference>
<name>A0A0G4IML7_PLABS</name>
<dbReference type="EMBL" id="CDSF01000057">
    <property type="protein sequence ID" value="CEO96389.1"/>
    <property type="molecule type" value="Genomic_DNA"/>
</dbReference>
<gene>
    <name evidence="2" type="ORF">PBRA_005060</name>
</gene>
<proteinExistence type="predicted"/>
<feature type="compositionally biased region" description="Basic and acidic residues" evidence="1">
    <location>
        <begin position="269"/>
        <end position="286"/>
    </location>
</feature>
<accession>A0A0G4IML7</accession>
<keyword evidence="3" id="KW-1185">Reference proteome</keyword>
<evidence type="ECO:0000313" key="3">
    <source>
        <dbReference type="Proteomes" id="UP000039324"/>
    </source>
</evidence>
<organism evidence="2 3">
    <name type="scientific">Plasmodiophora brassicae</name>
    <name type="common">Clubroot disease agent</name>
    <dbReference type="NCBI Taxonomy" id="37360"/>
    <lineage>
        <taxon>Eukaryota</taxon>
        <taxon>Sar</taxon>
        <taxon>Rhizaria</taxon>
        <taxon>Endomyxa</taxon>
        <taxon>Phytomyxea</taxon>
        <taxon>Plasmodiophorida</taxon>
        <taxon>Plasmodiophoridae</taxon>
        <taxon>Plasmodiophora</taxon>
    </lineage>
</organism>
<protein>
    <submittedName>
        <fullName evidence="2">Uncharacterized protein</fullName>
    </submittedName>
</protein>
<evidence type="ECO:0000313" key="2">
    <source>
        <dbReference type="EMBL" id="CEO96389.1"/>
    </source>
</evidence>